<dbReference type="Gene3D" id="3.30.2310.20">
    <property type="entry name" value="RelE-like"/>
    <property type="match status" value="1"/>
</dbReference>
<protein>
    <submittedName>
        <fullName evidence="2">Type II toxin-antitoxin system RelE/ParE family toxin</fullName>
    </submittedName>
</protein>
<dbReference type="EMBL" id="JBHSMQ010000001">
    <property type="protein sequence ID" value="MFC5454138.1"/>
    <property type="molecule type" value="Genomic_DNA"/>
</dbReference>
<keyword evidence="3" id="KW-1185">Reference proteome</keyword>
<keyword evidence="1" id="KW-1277">Toxin-antitoxin system</keyword>
<gene>
    <name evidence="2" type="ORF">ACFQDI_04640</name>
</gene>
<dbReference type="InterPro" id="IPR007712">
    <property type="entry name" value="RelE/ParE_toxin"/>
</dbReference>
<comment type="caution">
    <text evidence="2">The sequence shown here is derived from an EMBL/GenBank/DDBJ whole genome shotgun (WGS) entry which is preliminary data.</text>
</comment>
<dbReference type="RefSeq" id="WP_377163904.1">
    <property type="nucleotide sequence ID" value="NZ_JBHSMQ010000001.1"/>
</dbReference>
<proteinExistence type="predicted"/>
<dbReference type="Pfam" id="PF05016">
    <property type="entry name" value="ParE_toxin"/>
    <property type="match status" value="1"/>
</dbReference>
<sequence>MNVTLEEDAKQDLRDSFHFYEEDEPGAGWHFLDKMQAELQTLGGFGGVHRQRFGFYFYASRRFPHGVYYRIEDDTVQIAAILDSRRDPKLIRKILRQR</sequence>
<accession>A0ABW0KL05</accession>
<evidence type="ECO:0000313" key="2">
    <source>
        <dbReference type="EMBL" id="MFC5454138.1"/>
    </source>
</evidence>
<evidence type="ECO:0000313" key="3">
    <source>
        <dbReference type="Proteomes" id="UP001596052"/>
    </source>
</evidence>
<dbReference type="InterPro" id="IPR035093">
    <property type="entry name" value="RelE/ParE_toxin_dom_sf"/>
</dbReference>
<evidence type="ECO:0000256" key="1">
    <source>
        <dbReference type="ARBA" id="ARBA00022649"/>
    </source>
</evidence>
<reference evidence="3" key="1">
    <citation type="journal article" date="2019" name="Int. J. Syst. Evol. Microbiol.">
        <title>The Global Catalogue of Microorganisms (GCM) 10K type strain sequencing project: providing services to taxonomists for standard genome sequencing and annotation.</title>
        <authorList>
            <consortium name="The Broad Institute Genomics Platform"/>
            <consortium name="The Broad Institute Genome Sequencing Center for Infectious Disease"/>
            <person name="Wu L."/>
            <person name="Ma J."/>
        </authorList>
    </citation>
    <scope>NUCLEOTIDE SEQUENCE [LARGE SCALE GENOMIC DNA]</scope>
    <source>
        <strain evidence="3">CGMCC 4.1469</strain>
    </source>
</reference>
<dbReference type="Proteomes" id="UP001596052">
    <property type="component" value="Unassembled WGS sequence"/>
</dbReference>
<name>A0ABW0KL05_9BACT</name>
<organism evidence="2 3">
    <name type="scientific">Prosthecobacter fluviatilis</name>
    <dbReference type="NCBI Taxonomy" id="445931"/>
    <lineage>
        <taxon>Bacteria</taxon>
        <taxon>Pseudomonadati</taxon>
        <taxon>Verrucomicrobiota</taxon>
        <taxon>Verrucomicrobiia</taxon>
        <taxon>Verrucomicrobiales</taxon>
        <taxon>Verrucomicrobiaceae</taxon>
        <taxon>Prosthecobacter</taxon>
    </lineage>
</organism>